<proteinExistence type="predicted"/>
<protein>
    <submittedName>
        <fullName evidence="2">ABC-2 transporter permease</fullName>
    </submittedName>
</protein>
<accession>A0A2I1YJD0</accession>
<keyword evidence="1" id="KW-1133">Transmembrane helix</keyword>
<keyword evidence="1" id="KW-0472">Membrane</keyword>
<feature type="transmembrane region" description="Helical" evidence="1">
    <location>
        <begin position="187"/>
        <end position="212"/>
    </location>
</feature>
<dbReference type="RefSeq" id="WP_003064783.1">
    <property type="nucleotide sequence ID" value="NZ_PKIB01000001.1"/>
</dbReference>
<dbReference type="AlphaFoldDB" id="A0A2I1YJD0"/>
<feature type="transmembrane region" description="Helical" evidence="1">
    <location>
        <begin position="82"/>
        <end position="103"/>
    </location>
</feature>
<evidence type="ECO:0000313" key="3">
    <source>
        <dbReference type="Proteomes" id="UP000235073"/>
    </source>
</evidence>
<sequence length="217" mass="23826">MKGLLIKDFKLLKGQKNFFMAIVAISLIMIITSPGTSFPIGFLGFVGSLFSLSSISYDEFDNGNAFLFSLPITRKDYVLEKYIFGLISGITSLLLGTVISLIAIGIAKTGSFNEIFITAGSLFPTILLILSIMLPFILKFGGEKGRIAIIGVMGFIFVIGLLIIKATEFMGIDLYALLKKLPQFEPLVYIILFLLLSVVILGISYLISLTILKKKEF</sequence>
<evidence type="ECO:0000313" key="2">
    <source>
        <dbReference type="EMBL" id="PLA55000.1"/>
    </source>
</evidence>
<dbReference type="EMBL" id="PKIB01000001">
    <property type="protein sequence ID" value="PLA55000.1"/>
    <property type="molecule type" value="Genomic_DNA"/>
</dbReference>
<feature type="transmembrane region" description="Helical" evidence="1">
    <location>
        <begin position="20"/>
        <end position="46"/>
    </location>
</feature>
<feature type="transmembrane region" description="Helical" evidence="1">
    <location>
        <begin position="115"/>
        <end position="138"/>
    </location>
</feature>
<dbReference type="PANTHER" id="PTHR41309">
    <property type="entry name" value="MEMBRANE PROTEIN-RELATED"/>
    <property type="match status" value="1"/>
</dbReference>
<evidence type="ECO:0000256" key="1">
    <source>
        <dbReference type="SAM" id="Phobius"/>
    </source>
</evidence>
<dbReference type="Proteomes" id="UP000235073">
    <property type="component" value="Unassembled WGS sequence"/>
</dbReference>
<feature type="transmembrane region" description="Helical" evidence="1">
    <location>
        <begin position="147"/>
        <end position="167"/>
    </location>
</feature>
<dbReference type="Pfam" id="PF13346">
    <property type="entry name" value="ABC2_membrane_5"/>
    <property type="match status" value="1"/>
</dbReference>
<comment type="caution">
    <text evidence="2">The sequence shown here is derived from an EMBL/GenBank/DDBJ whole genome shotgun (WGS) entry which is preliminary data.</text>
</comment>
<dbReference type="PANTHER" id="PTHR41309:SF2">
    <property type="entry name" value="MEMBRANE PROTEIN"/>
    <property type="match status" value="1"/>
</dbReference>
<name>A0A2I1YJD0_STRMC</name>
<gene>
    <name evidence="2" type="ORF">CYK21_02680</name>
</gene>
<dbReference type="InterPro" id="IPR025699">
    <property type="entry name" value="ABC2_memb-like"/>
</dbReference>
<keyword evidence="1" id="KW-0812">Transmembrane</keyword>
<reference evidence="2 3" key="1">
    <citation type="submission" date="2017-12" db="EMBL/GenBank/DDBJ databases">
        <title>Phylogenetic diversity of female urinary microbiome.</title>
        <authorList>
            <person name="Thomas-White K."/>
            <person name="Wolfe A.J."/>
        </authorList>
    </citation>
    <scope>NUCLEOTIDE SEQUENCE [LARGE SCALE GENOMIC DNA]</scope>
    <source>
        <strain evidence="2 3">UMB0733</strain>
    </source>
</reference>
<organism evidence="2 3">
    <name type="scientific">Streptococcus macedonicus</name>
    <name type="common">Streptococcus gallolyticus macedonicus</name>
    <dbReference type="NCBI Taxonomy" id="59310"/>
    <lineage>
        <taxon>Bacteria</taxon>
        <taxon>Bacillati</taxon>
        <taxon>Bacillota</taxon>
        <taxon>Bacilli</taxon>
        <taxon>Lactobacillales</taxon>
        <taxon>Streptococcaceae</taxon>
        <taxon>Streptococcus</taxon>
    </lineage>
</organism>